<organism evidence="1 2">
    <name type="scientific">Plectus sambesii</name>
    <dbReference type="NCBI Taxonomy" id="2011161"/>
    <lineage>
        <taxon>Eukaryota</taxon>
        <taxon>Metazoa</taxon>
        <taxon>Ecdysozoa</taxon>
        <taxon>Nematoda</taxon>
        <taxon>Chromadorea</taxon>
        <taxon>Plectida</taxon>
        <taxon>Plectina</taxon>
        <taxon>Plectoidea</taxon>
        <taxon>Plectidae</taxon>
        <taxon>Plectus</taxon>
    </lineage>
</organism>
<keyword evidence="1" id="KW-1185">Reference proteome</keyword>
<protein>
    <submittedName>
        <fullName evidence="2">Uncharacterized protein</fullName>
    </submittedName>
</protein>
<sequence length="162" mass="17632">MRPEIPIEPLWVLSLATGARRCNNSQRTTGRTGQSGGAIASPRVIALSAAASHRTIRRANRPRRPASSPVFASQVSSRGARWTLQSAETYVRGETDHAASQLFLPVALVLLPYTPGAQHLLHSRQGVCVCASLPQFKQPVALWDSVLTRGYFSYGLNTLNVR</sequence>
<reference evidence="2" key="1">
    <citation type="submission" date="2022-11" db="UniProtKB">
        <authorList>
            <consortium name="WormBaseParasite"/>
        </authorList>
    </citation>
    <scope>IDENTIFICATION</scope>
</reference>
<proteinExistence type="predicted"/>
<accession>A0A914WXA8</accession>
<evidence type="ECO:0000313" key="1">
    <source>
        <dbReference type="Proteomes" id="UP000887566"/>
    </source>
</evidence>
<dbReference type="WBParaSite" id="PSAMB.scaffold5758size10934.g27243.t1">
    <property type="protein sequence ID" value="PSAMB.scaffold5758size10934.g27243.t1"/>
    <property type="gene ID" value="PSAMB.scaffold5758size10934.g27243"/>
</dbReference>
<evidence type="ECO:0000313" key="2">
    <source>
        <dbReference type="WBParaSite" id="PSAMB.scaffold5758size10934.g27243.t1"/>
    </source>
</evidence>
<dbReference type="AlphaFoldDB" id="A0A914WXA8"/>
<dbReference type="Proteomes" id="UP000887566">
    <property type="component" value="Unplaced"/>
</dbReference>
<name>A0A914WXA8_9BILA</name>